<dbReference type="PANTHER" id="PTHR45947:SF3">
    <property type="entry name" value="SULFOQUINOVOSYL TRANSFERASE SQD2"/>
    <property type="match status" value="1"/>
</dbReference>
<sequence length="366" mass="39580">MTASAKPPGRLPDIVVANQHARFTGVSATVAALVPLQQEEREIAVVDTGGLGLSGTWPLRSVVRAGWSATSDGRPRIWHARRDVEMLTGLWLKYGLGQNWRLVFTSAAPRRHGRVLRGIMGRMDAIIATSERAASHLDWYTTVVPHGVDTDDFTPPPDKAAAVATSGIPARYLIGCFGRLRESKGTDLAVEALCATLPDRPDWGAFFTGLAKDESYISDLKSKIESAGLSDRVRFLGDLEAEAIRDWYRRTDILLAASRTEGFGLTPLEGMASGAMAVTSGAGYWPELIRPGVNGARFATGDAADLARVLSPFLDDPNHVRALGLSARTDVVAHHSIRAEVAGIHDLYDRLRAGPLDRRDPPTWSG</sequence>
<dbReference type="Proteomes" id="UP000436016">
    <property type="component" value="Unassembled WGS sequence"/>
</dbReference>
<proteinExistence type="predicted"/>
<dbReference type="Pfam" id="PF00534">
    <property type="entry name" value="Glycos_transf_1"/>
    <property type="match status" value="1"/>
</dbReference>
<keyword evidence="3" id="KW-1185">Reference proteome</keyword>
<evidence type="ECO:0000259" key="1">
    <source>
        <dbReference type="Pfam" id="PF00534"/>
    </source>
</evidence>
<dbReference type="GO" id="GO:0016757">
    <property type="term" value="F:glycosyltransferase activity"/>
    <property type="evidence" value="ECO:0007669"/>
    <property type="project" value="InterPro"/>
</dbReference>
<evidence type="ECO:0000313" key="2">
    <source>
        <dbReference type="EMBL" id="MXU65855.1"/>
    </source>
</evidence>
<reference evidence="2 3" key="1">
    <citation type="submission" date="2019-12" db="EMBL/GenBank/DDBJ databases">
        <title>Strain KN286 was isolated from seawater, which was collected from Caroline Seamount in the tropical western Pacific.</title>
        <authorList>
            <person name="Wang Q."/>
        </authorList>
    </citation>
    <scope>NUCLEOTIDE SEQUENCE [LARGE SCALE GENOMIC DNA]</scope>
    <source>
        <strain evidence="2 3">KN286</strain>
    </source>
</reference>
<gene>
    <name evidence="2" type="ORF">GSH16_10370</name>
</gene>
<evidence type="ECO:0000313" key="3">
    <source>
        <dbReference type="Proteomes" id="UP000436016"/>
    </source>
</evidence>
<dbReference type="EMBL" id="WUWG01000003">
    <property type="protein sequence ID" value="MXU65855.1"/>
    <property type="molecule type" value="Genomic_DNA"/>
</dbReference>
<feature type="domain" description="Glycosyl transferase family 1" evidence="1">
    <location>
        <begin position="171"/>
        <end position="328"/>
    </location>
</feature>
<dbReference type="InterPro" id="IPR050194">
    <property type="entry name" value="Glycosyltransferase_grp1"/>
</dbReference>
<dbReference type="CDD" id="cd03801">
    <property type="entry name" value="GT4_PimA-like"/>
    <property type="match status" value="1"/>
</dbReference>
<dbReference type="RefSeq" id="WP_160854707.1">
    <property type="nucleotide sequence ID" value="NZ_WUWG01000003.1"/>
</dbReference>
<name>A0A6B0TVQ4_9RHOB</name>
<dbReference type="Gene3D" id="3.40.50.2000">
    <property type="entry name" value="Glycogen Phosphorylase B"/>
    <property type="match status" value="2"/>
</dbReference>
<organism evidence="2 3">
    <name type="scientific">Oceanomicrobium pacificus</name>
    <dbReference type="NCBI Taxonomy" id="2692916"/>
    <lineage>
        <taxon>Bacteria</taxon>
        <taxon>Pseudomonadati</taxon>
        <taxon>Pseudomonadota</taxon>
        <taxon>Alphaproteobacteria</taxon>
        <taxon>Rhodobacterales</taxon>
        <taxon>Paracoccaceae</taxon>
        <taxon>Oceanomicrobium</taxon>
    </lineage>
</organism>
<keyword evidence="2" id="KW-0808">Transferase</keyword>
<dbReference type="SUPFAM" id="SSF53756">
    <property type="entry name" value="UDP-Glycosyltransferase/glycogen phosphorylase"/>
    <property type="match status" value="1"/>
</dbReference>
<comment type="caution">
    <text evidence="2">The sequence shown here is derived from an EMBL/GenBank/DDBJ whole genome shotgun (WGS) entry which is preliminary data.</text>
</comment>
<protein>
    <submittedName>
        <fullName evidence="2">Glycosyltransferase</fullName>
    </submittedName>
</protein>
<dbReference type="AlphaFoldDB" id="A0A6B0TVQ4"/>
<accession>A0A6B0TVQ4</accession>
<dbReference type="PANTHER" id="PTHR45947">
    <property type="entry name" value="SULFOQUINOVOSYL TRANSFERASE SQD2"/>
    <property type="match status" value="1"/>
</dbReference>
<dbReference type="InterPro" id="IPR001296">
    <property type="entry name" value="Glyco_trans_1"/>
</dbReference>